<dbReference type="Proteomes" id="UP000025227">
    <property type="component" value="Unplaced"/>
</dbReference>
<evidence type="ECO:0000313" key="2">
    <source>
        <dbReference type="WBParaSite" id="HCON_00176380-00001"/>
    </source>
</evidence>
<protein>
    <submittedName>
        <fullName evidence="2">Lipoprotein</fullName>
    </submittedName>
</protein>
<organism evidence="1 2">
    <name type="scientific">Haemonchus contortus</name>
    <name type="common">Barber pole worm</name>
    <dbReference type="NCBI Taxonomy" id="6289"/>
    <lineage>
        <taxon>Eukaryota</taxon>
        <taxon>Metazoa</taxon>
        <taxon>Ecdysozoa</taxon>
        <taxon>Nematoda</taxon>
        <taxon>Chromadorea</taxon>
        <taxon>Rhabditida</taxon>
        <taxon>Rhabditina</taxon>
        <taxon>Rhabditomorpha</taxon>
        <taxon>Strongyloidea</taxon>
        <taxon>Trichostrongylidae</taxon>
        <taxon>Haemonchus</taxon>
    </lineage>
</organism>
<reference evidence="2" key="1">
    <citation type="submission" date="2020-12" db="UniProtKB">
        <authorList>
            <consortium name="WormBaseParasite"/>
        </authorList>
    </citation>
    <scope>IDENTIFICATION</scope>
    <source>
        <strain evidence="2">MHco3</strain>
    </source>
</reference>
<sequence length="67" mass="7617">MRIRKASRWRAQHDGICISSACEGDMKTSAAVKAQADLKGLRKFETDIQTDRQTDRQQTTNEALYSK</sequence>
<evidence type="ECO:0000313" key="1">
    <source>
        <dbReference type="Proteomes" id="UP000025227"/>
    </source>
</evidence>
<name>A0A7I5EED9_HAECO</name>
<keyword evidence="1" id="KW-1185">Reference proteome</keyword>
<accession>A0A7I5EED9</accession>
<proteinExistence type="predicted"/>
<dbReference type="AlphaFoldDB" id="A0A7I5EED9"/>
<dbReference type="WBParaSite" id="HCON_00176380-00001">
    <property type="protein sequence ID" value="HCON_00176380-00001"/>
    <property type="gene ID" value="HCON_00176380"/>
</dbReference>